<reference evidence="1 2" key="1">
    <citation type="journal article" date="2007" name="ISME J.">
        <title>Sequence-based analysis of pQBR103; a representative of a unique, transfer-proficient mega plasmid resident in the microbial community of sugar beet.</title>
        <authorList>
            <person name="Tett A."/>
            <person name="Spiers A.J."/>
            <person name="Crossman L.C."/>
            <person name="Ager D."/>
            <person name="Ciric L."/>
            <person name="Dow J.M."/>
            <person name="Fry J.C."/>
            <person name="Harris D."/>
            <person name="Lilley A."/>
            <person name="Oliver A."/>
            <person name="Parkhill J."/>
            <person name="Quail M.A."/>
            <person name="Rainey P.B."/>
            <person name="Saunders N.J."/>
            <person name="Seeger K."/>
            <person name="Snyder L.A.S."/>
            <person name="Squares R."/>
            <person name="Thomas C.M."/>
            <person name="Turner S.L."/>
            <person name="Zhang X.-X."/>
            <person name="Field D."/>
            <person name="Bailey M.J."/>
        </authorList>
    </citation>
    <scope>NUCLEOTIDE SEQUENCE [LARGE SCALE GENOMIC DNA]</scope>
    <source>
        <strain evidence="1 2">SBW25</strain>
    </source>
</reference>
<sequence>MSPYFIKQARLAKNIEPVSRGYDLPDELVQQLGKVPDAQLTEHYGVPGPVLCRARKERSIPRFRILHTPDSSEYVAFSEEALALLGKISDIELAKRFDRSRREVKQEREVRGVEPYTRGRSLRIKPTPLVTIRATETVWSPEILSRLGQVKDIEVARLIGISPTTVGLKRKSLGIPPVLAGGWTQELLSLLGKVPDKELSERSGGLLTENSVCKARLLRKIPVCEALKPPPKAESAEVQSLLGVVNDYEIARRTGVSRSDITRLRLRLGIAPAKSGRLPRRKPRAPGSAYAMSPHEAKGVDRIWTQEEDALLGTAADSKVAALLKVDFWAVFNRRKEMNIPPYEFAYS</sequence>
<keyword evidence="1" id="KW-0238">DNA-binding</keyword>
<evidence type="ECO:0000313" key="2">
    <source>
        <dbReference type="Proteomes" id="UP000002332"/>
    </source>
</evidence>
<dbReference type="AlphaFoldDB" id="A4V7J2"/>
<evidence type="ECO:0000313" key="1">
    <source>
        <dbReference type="EMBL" id="CAM96129.1"/>
    </source>
</evidence>
<proteinExistence type="predicted"/>
<dbReference type="EMBL" id="AM235768">
    <property type="protein sequence ID" value="CAM96129.1"/>
    <property type="molecule type" value="Genomic_DNA"/>
</dbReference>
<name>A4V7J2_PSEFS</name>
<geneLocation type="plasmid" evidence="1 2">
    <name>pQBR103</name>
</geneLocation>
<protein>
    <submittedName>
        <fullName evidence="1">DNA-binding protein</fullName>
    </submittedName>
</protein>
<dbReference type="Proteomes" id="UP000002332">
    <property type="component" value="Plasmid pQBR103"/>
</dbReference>
<dbReference type="PATRIC" id="fig|216595.4.peg.63"/>
<dbReference type="GO" id="GO:0003677">
    <property type="term" value="F:DNA binding"/>
    <property type="evidence" value="ECO:0007669"/>
    <property type="project" value="UniProtKB-KW"/>
</dbReference>
<organism evidence="1 2">
    <name type="scientific">Pseudomonas fluorescens (strain SBW25)</name>
    <dbReference type="NCBI Taxonomy" id="216595"/>
    <lineage>
        <taxon>Bacteria</taxon>
        <taxon>Pseudomonadati</taxon>
        <taxon>Pseudomonadota</taxon>
        <taxon>Gammaproteobacteria</taxon>
        <taxon>Pseudomonadales</taxon>
        <taxon>Pseudomonadaceae</taxon>
        <taxon>Pseudomonas</taxon>
    </lineage>
</organism>
<accession>A4V7J2</accession>
<gene>
    <name evidence="1" type="ordered locus">pQBR0097</name>
</gene>
<keyword evidence="1" id="KW-0614">Plasmid</keyword>